<organism evidence="12 13">
    <name type="scientific">Guyparkeria halophila</name>
    <dbReference type="NCBI Taxonomy" id="47960"/>
    <lineage>
        <taxon>Bacteria</taxon>
        <taxon>Pseudomonadati</taxon>
        <taxon>Pseudomonadota</taxon>
        <taxon>Gammaproteobacteria</taxon>
        <taxon>Chromatiales</taxon>
        <taxon>Thioalkalibacteraceae</taxon>
        <taxon>Guyparkeria</taxon>
    </lineage>
</organism>
<evidence type="ECO:0000256" key="4">
    <source>
        <dbReference type="ARBA" id="ARBA00022448"/>
    </source>
</evidence>
<keyword evidence="9" id="KW-0472">Membrane</keyword>
<keyword evidence="7" id="KW-1005">Bacterial flagellum biogenesis</keyword>
<keyword evidence="4" id="KW-0813">Transport</keyword>
<name>A0A6I6DBI6_9GAMM</name>
<dbReference type="NCBIfam" id="TIGR02473">
    <property type="entry name" value="flagell_FliJ"/>
    <property type="match status" value="1"/>
</dbReference>
<keyword evidence="6" id="KW-0145">Chemotaxis</keyword>
<dbReference type="GO" id="GO:0071973">
    <property type="term" value="P:bacterial-type flagellum-dependent cell motility"/>
    <property type="evidence" value="ECO:0007669"/>
    <property type="project" value="InterPro"/>
</dbReference>
<dbReference type="EMBL" id="CP046415">
    <property type="protein sequence ID" value="QGT79062.1"/>
    <property type="molecule type" value="Genomic_DNA"/>
</dbReference>
<dbReference type="GO" id="GO:0015031">
    <property type="term" value="P:protein transport"/>
    <property type="evidence" value="ECO:0007669"/>
    <property type="project" value="UniProtKB-KW"/>
</dbReference>
<keyword evidence="10" id="KW-1006">Bacterial flagellum protein export</keyword>
<feature type="compositionally biased region" description="Basic and acidic residues" evidence="11">
    <location>
        <begin position="102"/>
        <end position="133"/>
    </location>
</feature>
<evidence type="ECO:0000256" key="10">
    <source>
        <dbReference type="ARBA" id="ARBA00023225"/>
    </source>
</evidence>
<evidence type="ECO:0000256" key="6">
    <source>
        <dbReference type="ARBA" id="ARBA00022500"/>
    </source>
</evidence>
<dbReference type="GO" id="GO:0005886">
    <property type="term" value="C:plasma membrane"/>
    <property type="evidence" value="ECO:0007669"/>
    <property type="project" value="UniProtKB-SubCell"/>
</dbReference>
<sequence length="155" mass="17876">MSDTQRLKSLGNAGRVMGHQADLASRRRREVQRELDAQRQRLADLEGYFTEYTNNLGFAAEGRNRAFALQNYRQFMARIEETIEHQRKVVRDLEEQLSQRSNDAREAHARNESVDRLSQRYRDSIRRRADRAEQQVMDQHGAAKAARGGGTGGMQ</sequence>
<evidence type="ECO:0000313" key="13">
    <source>
        <dbReference type="Proteomes" id="UP000427716"/>
    </source>
</evidence>
<evidence type="ECO:0000256" key="8">
    <source>
        <dbReference type="ARBA" id="ARBA00022927"/>
    </source>
</evidence>
<keyword evidence="12" id="KW-0969">Cilium</keyword>
<dbReference type="AlphaFoldDB" id="A0A6I6DBI6"/>
<comment type="similarity">
    <text evidence="2">Belongs to the FliJ family.</text>
</comment>
<accession>A0A6I6DBI6</accession>
<gene>
    <name evidence="12" type="primary">fliJ</name>
    <name evidence="12" type="ORF">GM160_09265</name>
</gene>
<evidence type="ECO:0000256" key="11">
    <source>
        <dbReference type="SAM" id="MobiDB-lite"/>
    </source>
</evidence>
<keyword evidence="12" id="KW-0966">Cell projection</keyword>
<dbReference type="GO" id="GO:0044781">
    <property type="term" value="P:bacterial-type flagellum organization"/>
    <property type="evidence" value="ECO:0007669"/>
    <property type="project" value="UniProtKB-KW"/>
</dbReference>
<keyword evidence="12" id="KW-0282">Flagellum</keyword>
<keyword evidence="13" id="KW-1185">Reference proteome</keyword>
<dbReference type="GO" id="GO:0009288">
    <property type="term" value="C:bacterial-type flagellum"/>
    <property type="evidence" value="ECO:0007669"/>
    <property type="project" value="InterPro"/>
</dbReference>
<evidence type="ECO:0000256" key="9">
    <source>
        <dbReference type="ARBA" id="ARBA00023136"/>
    </source>
</evidence>
<keyword evidence="8" id="KW-0653">Protein transport</keyword>
<evidence type="ECO:0000313" key="12">
    <source>
        <dbReference type="EMBL" id="QGT79062.1"/>
    </source>
</evidence>
<keyword evidence="5" id="KW-1003">Cell membrane</keyword>
<evidence type="ECO:0000256" key="7">
    <source>
        <dbReference type="ARBA" id="ARBA00022795"/>
    </source>
</evidence>
<evidence type="ECO:0000256" key="5">
    <source>
        <dbReference type="ARBA" id="ARBA00022475"/>
    </source>
</evidence>
<comment type="subcellular location">
    <subcellularLocation>
        <location evidence="1">Cell membrane</location>
        <topology evidence="1">Peripheral membrane protein</topology>
        <orientation evidence="1">Cytoplasmic side</orientation>
    </subcellularLocation>
</comment>
<dbReference type="KEGG" id="ghl:GM160_09265"/>
<feature type="region of interest" description="Disordered" evidence="11">
    <location>
        <begin position="1"/>
        <end position="29"/>
    </location>
</feature>
<dbReference type="PANTHER" id="PTHR38786:SF1">
    <property type="entry name" value="FLAGELLAR FLIJ PROTEIN"/>
    <property type="match status" value="1"/>
</dbReference>
<dbReference type="RefSeq" id="WP_156574748.1">
    <property type="nucleotide sequence ID" value="NZ_CP046415.1"/>
</dbReference>
<evidence type="ECO:0000256" key="1">
    <source>
        <dbReference type="ARBA" id="ARBA00004413"/>
    </source>
</evidence>
<dbReference type="Gene3D" id="1.10.287.1700">
    <property type="match status" value="1"/>
</dbReference>
<evidence type="ECO:0000256" key="3">
    <source>
        <dbReference type="ARBA" id="ARBA00020392"/>
    </source>
</evidence>
<dbReference type="Pfam" id="PF02050">
    <property type="entry name" value="FliJ"/>
    <property type="match status" value="1"/>
</dbReference>
<dbReference type="Proteomes" id="UP000427716">
    <property type="component" value="Chromosome"/>
</dbReference>
<dbReference type="InterPro" id="IPR012823">
    <property type="entry name" value="Flagell_FliJ"/>
</dbReference>
<proteinExistence type="inferred from homology"/>
<feature type="region of interest" description="Disordered" evidence="11">
    <location>
        <begin position="94"/>
        <end position="155"/>
    </location>
</feature>
<dbReference type="InterPro" id="IPR053716">
    <property type="entry name" value="Flag_assembly_chemotaxis_eff"/>
</dbReference>
<evidence type="ECO:0000256" key="2">
    <source>
        <dbReference type="ARBA" id="ARBA00010004"/>
    </source>
</evidence>
<dbReference type="InterPro" id="IPR052570">
    <property type="entry name" value="FliJ"/>
</dbReference>
<dbReference type="GO" id="GO:0006935">
    <property type="term" value="P:chemotaxis"/>
    <property type="evidence" value="ECO:0007669"/>
    <property type="project" value="UniProtKB-KW"/>
</dbReference>
<reference evidence="12 13" key="1">
    <citation type="submission" date="2019-11" db="EMBL/GenBank/DDBJ databases">
        <authorList>
            <person name="Zhang J."/>
            <person name="Sun C."/>
        </authorList>
    </citation>
    <scope>NUCLEOTIDE SEQUENCE [LARGE SCALE GENOMIC DNA]</scope>
    <source>
        <strain evidence="13">sp2</strain>
    </source>
</reference>
<dbReference type="PANTHER" id="PTHR38786">
    <property type="entry name" value="FLAGELLAR FLIJ PROTEIN"/>
    <property type="match status" value="1"/>
</dbReference>
<protein>
    <recommendedName>
        <fullName evidence="3">Flagellar FliJ protein</fullName>
    </recommendedName>
</protein>